<evidence type="ECO:0000313" key="1">
    <source>
        <dbReference type="EMBL" id="KAG5636558.1"/>
    </source>
</evidence>
<reference evidence="1" key="1">
    <citation type="submission" date="2021-02" db="EMBL/GenBank/DDBJ databases">
        <authorList>
            <person name="Nieuwenhuis M."/>
            <person name="Van De Peppel L.J.J."/>
        </authorList>
    </citation>
    <scope>NUCLEOTIDE SEQUENCE</scope>
    <source>
        <strain evidence="1">D49</strain>
    </source>
</reference>
<dbReference type="PANTHER" id="PTHR11567:SF195">
    <property type="entry name" value="ACID PHOSPHATASE, PUTATIVE (AFU_ORTHOLOGUE AFUA_3G14570)-RELATED"/>
    <property type="match status" value="1"/>
</dbReference>
<evidence type="ECO:0000313" key="2">
    <source>
        <dbReference type="Proteomes" id="UP000717328"/>
    </source>
</evidence>
<organism evidence="1 2">
    <name type="scientific">Sphagnurus paluster</name>
    <dbReference type="NCBI Taxonomy" id="117069"/>
    <lineage>
        <taxon>Eukaryota</taxon>
        <taxon>Fungi</taxon>
        <taxon>Dikarya</taxon>
        <taxon>Basidiomycota</taxon>
        <taxon>Agaricomycotina</taxon>
        <taxon>Agaricomycetes</taxon>
        <taxon>Agaricomycetidae</taxon>
        <taxon>Agaricales</taxon>
        <taxon>Tricholomatineae</taxon>
        <taxon>Lyophyllaceae</taxon>
        <taxon>Sphagnurus</taxon>
    </lineage>
</organism>
<proteinExistence type="predicted"/>
<dbReference type="AlphaFoldDB" id="A0A9P7FUK2"/>
<name>A0A9P7FUK2_9AGAR</name>
<evidence type="ECO:0008006" key="3">
    <source>
        <dbReference type="Google" id="ProtNLM"/>
    </source>
</evidence>
<dbReference type="InterPro" id="IPR029033">
    <property type="entry name" value="His_PPase_superfam"/>
</dbReference>
<dbReference type="SUPFAM" id="SSF53254">
    <property type="entry name" value="Phosphoglycerate mutase-like"/>
    <property type="match status" value="1"/>
</dbReference>
<dbReference type="PANTHER" id="PTHR11567">
    <property type="entry name" value="ACID PHOSPHATASE-RELATED"/>
    <property type="match status" value="1"/>
</dbReference>
<reference evidence="1" key="2">
    <citation type="submission" date="2021-10" db="EMBL/GenBank/DDBJ databases">
        <title>Phylogenomics reveals ancestral predisposition of the termite-cultivated fungus Termitomyces towards a domesticated lifestyle.</title>
        <authorList>
            <person name="Auxier B."/>
            <person name="Grum-Grzhimaylo A."/>
            <person name="Cardenas M.E."/>
            <person name="Lodge J.D."/>
            <person name="Laessoe T."/>
            <person name="Pedersen O."/>
            <person name="Smith M.E."/>
            <person name="Kuyper T.W."/>
            <person name="Franco-Molano E.A."/>
            <person name="Baroni T.J."/>
            <person name="Aanen D.K."/>
        </authorList>
    </citation>
    <scope>NUCLEOTIDE SEQUENCE</scope>
    <source>
        <strain evidence="1">D49</strain>
    </source>
</reference>
<dbReference type="OrthoDB" id="10262962at2759"/>
<keyword evidence="2" id="KW-1185">Reference proteome</keyword>
<accession>A0A9P7FUK2</accession>
<dbReference type="Proteomes" id="UP000717328">
    <property type="component" value="Unassembled WGS sequence"/>
</dbReference>
<dbReference type="Gene3D" id="3.40.50.1240">
    <property type="entry name" value="Phosphoglycerate mutase-like"/>
    <property type="match status" value="1"/>
</dbReference>
<comment type="caution">
    <text evidence="1">The sequence shown here is derived from an EMBL/GenBank/DDBJ whole genome shotgun (WGS) entry which is preliminary data.</text>
</comment>
<sequence length="328" mass="35962">MDCPRCQFPQITGQGLEDAIIHGKDLRAVYGKRLNLNARFDPTTSQIRVTNNVITSQVASGLVKGLFPASAGIEAIIQSSAFDSLEPTYSCPKASQLKNIITTGSQTWTDHLAAAADLYVKLDAISGIASQDGGWHNSFDHYYDNMSAKQCHGKTLPCNVNSTSSCVTQDIADTVYRIGNWEYSWQYRDAPQSTQYSALKYGAWILELRAKLQDKIFGVSKMKYVHNIAHDGSISSLLGFLQIAKMVWPGMGSEVVFELYSKSNQSHGRRGTSGTKATSYFIRVLWSGQPIVTSTPMGTLDMVPIADFFSYIDLTVGSGNDLFTACTT</sequence>
<dbReference type="GO" id="GO:0016791">
    <property type="term" value="F:phosphatase activity"/>
    <property type="evidence" value="ECO:0007669"/>
    <property type="project" value="TreeGrafter"/>
</dbReference>
<dbReference type="InterPro" id="IPR050645">
    <property type="entry name" value="Histidine_acid_phosphatase"/>
</dbReference>
<dbReference type="EMBL" id="JABCKI010005917">
    <property type="protein sequence ID" value="KAG5636558.1"/>
    <property type="molecule type" value="Genomic_DNA"/>
</dbReference>
<gene>
    <name evidence="1" type="ORF">H0H81_007610</name>
</gene>
<protein>
    <recommendedName>
        <fullName evidence="3">Histidine acid phosphatase</fullName>
    </recommendedName>
</protein>